<dbReference type="GO" id="GO:0016787">
    <property type="term" value="F:hydrolase activity"/>
    <property type="evidence" value="ECO:0007669"/>
    <property type="project" value="UniProtKB-KW"/>
</dbReference>
<accession>A0A6G8QDZ2</accession>
<reference evidence="3 4" key="1">
    <citation type="submission" date="2019-10" db="EMBL/GenBank/DDBJ databases">
        <title>Rubrobacter sp nov SCSIO 52090 isolated from a deep-sea sediment in the South China Sea.</title>
        <authorList>
            <person name="Chen R.W."/>
        </authorList>
    </citation>
    <scope>NUCLEOTIDE SEQUENCE [LARGE SCALE GENOMIC DNA]</scope>
    <source>
        <strain evidence="3 4">SCSIO 52909</strain>
    </source>
</reference>
<keyword evidence="4" id="KW-1185">Reference proteome</keyword>
<dbReference type="AlphaFoldDB" id="A0A6G8QDZ2"/>
<dbReference type="PANTHER" id="PTHR43319:SF3">
    <property type="entry name" value="BETA-LACTAMASE-RELATED DOMAIN-CONTAINING PROTEIN"/>
    <property type="match status" value="1"/>
</dbReference>
<dbReference type="SUPFAM" id="SSF47789">
    <property type="entry name" value="C-terminal domain of RNA polymerase alpha subunit"/>
    <property type="match status" value="1"/>
</dbReference>
<dbReference type="Proteomes" id="UP000501452">
    <property type="component" value="Chromosome"/>
</dbReference>
<organism evidence="3 4">
    <name type="scientific">Rubrobacter tropicus</name>
    <dbReference type="NCBI Taxonomy" id="2653851"/>
    <lineage>
        <taxon>Bacteria</taxon>
        <taxon>Bacillati</taxon>
        <taxon>Actinomycetota</taxon>
        <taxon>Rubrobacteria</taxon>
        <taxon>Rubrobacterales</taxon>
        <taxon>Rubrobacteraceae</taxon>
        <taxon>Rubrobacter</taxon>
    </lineage>
</organism>
<dbReference type="KEGG" id="rub:GBA63_19970"/>
<gene>
    <name evidence="3" type="ORF">GBA63_19970</name>
</gene>
<evidence type="ECO:0000259" key="2">
    <source>
        <dbReference type="Pfam" id="PF00144"/>
    </source>
</evidence>
<dbReference type="InterPro" id="IPR052907">
    <property type="entry name" value="Beta-lactamase/esterase"/>
</dbReference>
<dbReference type="SUPFAM" id="SSF56601">
    <property type="entry name" value="beta-lactamase/transpeptidase-like"/>
    <property type="match status" value="1"/>
</dbReference>
<feature type="domain" description="Beta-lactamase-related" evidence="2">
    <location>
        <begin position="9"/>
        <end position="362"/>
    </location>
</feature>
<evidence type="ECO:0000313" key="4">
    <source>
        <dbReference type="Proteomes" id="UP000501452"/>
    </source>
</evidence>
<dbReference type="Gene3D" id="1.10.150.20">
    <property type="entry name" value="5' to 3' exonuclease, C-terminal subdomain"/>
    <property type="match status" value="1"/>
</dbReference>
<evidence type="ECO:0000313" key="3">
    <source>
        <dbReference type="EMBL" id="QIN84673.1"/>
    </source>
</evidence>
<dbReference type="PANTHER" id="PTHR43319">
    <property type="entry name" value="BETA-LACTAMASE-RELATED"/>
    <property type="match status" value="1"/>
</dbReference>
<feature type="region of interest" description="Disordered" evidence="1">
    <location>
        <begin position="368"/>
        <end position="391"/>
    </location>
</feature>
<dbReference type="Pfam" id="PF00144">
    <property type="entry name" value="Beta-lactamase"/>
    <property type="match status" value="1"/>
</dbReference>
<dbReference type="Gene3D" id="3.40.710.10">
    <property type="entry name" value="DD-peptidase/beta-lactamase superfamily"/>
    <property type="match status" value="1"/>
</dbReference>
<name>A0A6G8QDZ2_9ACTN</name>
<sequence>MRMLQQQVQEAIDGLVESGAERGLQVAVYRRGEQVVEATAGVADPETGRPVAPDTPFYAYSTGKGATATVAHVLVERGAFDYETKIAELWPEFGAHGKEAATVRHALTHTVGVPGIPAGTTPEDLCDWDGMCAAIADSEPWWEPGTRTAYHAYTFGYIVGEIVRRSTGKPISQVLWEDVAEPLGVADELYFGVPESELGRLARLEDAEGSAEFLAAMPDDSPFFKWGPRATVPTAEFGNRPDVLMADIPAGGKTSARAIARMYAALMDEVNGVRLLTPARLREVSAAAFSGVDEIMGNPVSWALGYALGRPGGDPEGPSTSFGMGGVGGSYAYADPEIGVAFALTKNRLTPDFGAAERVARLVADAIGEGGGSRGESDEPESDLPDGLGRPARRALVGAGYSRLDQFASVSEAEVLRLHGMGPKALGRLRRALDARGLSFADGEASNTATEPRKESR</sequence>
<evidence type="ECO:0000256" key="1">
    <source>
        <dbReference type="SAM" id="MobiDB-lite"/>
    </source>
</evidence>
<keyword evidence="3" id="KW-0378">Hydrolase</keyword>
<protein>
    <submittedName>
        <fullName evidence="3">Serine hydrolase</fullName>
    </submittedName>
</protein>
<dbReference type="InterPro" id="IPR001466">
    <property type="entry name" value="Beta-lactam-related"/>
</dbReference>
<dbReference type="InterPro" id="IPR012338">
    <property type="entry name" value="Beta-lactam/transpept-like"/>
</dbReference>
<proteinExistence type="predicted"/>
<dbReference type="EMBL" id="CP045119">
    <property type="protein sequence ID" value="QIN84673.1"/>
    <property type="molecule type" value="Genomic_DNA"/>
</dbReference>